<evidence type="ECO:0000313" key="2">
    <source>
        <dbReference type="Proteomes" id="UP000693946"/>
    </source>
</evidence>
<dbReference type="AlphaFoldDB" id="A0AAV6RC68"/>
<evidence type="ECO:0000313" key="1">
    <source>
        <dbReference type="EMBL" id="KAG7502773.1"/>
    </source>
</evidence>
<reference evidence="1 2" key="1">
    <citation type="journal article" date="2021" name="Sci. Rep.">
        <title>Chromosome anchoring in Senegalese sole (Solea senegalensis) reveals sex-associated markers and genome rearrangements in flatfish.</title>
        <authorList>
            <person name="Guerrero-Cozar I."/>
            <person name="Gomez-Garrido J."/>
            <person name="Berbel C."/>
            <person name="Martinez-Blanch J.F."/>
            <person name="Alioto T."/>
            <person name="Claros M.G."/>
            <person name="Gagnaire P.A."/>
            <person name="Manchado M."/>
        </authorList>
    </citation>
    <scope>NUCLEOTIDE SEQUENCE [LARGE SCALE GENOMIC DNA]</scope>
    <source>
        <strain evidence="1">Sse05_10M</strain>
    </source>
</reference>
<comment type="caution">
    <text evidence="1">The sequence shown here is derived from an EMBL/GenBank/DDBJ whole genome shotgun (WGS) entry which is preliminary data.</text>
</comment>
<protein>
    <submittedName>
        <fullName evidence="1">Uncharacterized protein</fullName>
    </submittedName>
</protein>
<keyword evidence="2" id="KW-1185">Reference proteome</keyword>
<proteinExistence type="predicted"/>
<organism evidence="1 2">
    <name type="scientific">Solea senegalensis</name>
    <name type="common">Senegalese sole</name>
    <dbReference type="NCBI Taxonomy" id="28829"/>
    <lineage>
        <taxon>Eukaryota</taxon>
        <taxon>Metazoa</taxon>
        <taxon>Chordata</taxon>
        <taxon>Craniata</taxon>
        <taxon>Vertebrata</taxon>
        <taxon>Euteleostomi</taxon>
        <taxon>Actinopterygii</taxon>
        <taxon>Neopterygii</taxon>
        <taxon>Teleostei</taxon>
        <taxon>Neoteleostei</taxon>
        <taxon>Acanthomorphata</taxon>
        <taxon>Carangaria</taxon>
        <taxon>Pleuronectiformes</taxon>
        <taxon>Pleuronectoidei</taxon>
        <taxon>Soleidae</taxon>
        <taxon>Solea</taxon>
    </lineage>
</organism>
<gene>
    <name evidence="1" type="ORF">JOB18_026324</name>
</gene>
<sequence>MNASRILPPVLCWPKTRSLSSAQSGQSRRAVVQQLHCSVVGSYGGAGYREAAVGGNVIDLCDRSGQTPPCFPSNSHRLTLSSPALVRVIPQ</sequence>
<dbReference type="EMBL" id="JAGKHQ010000012">
    <property type="protein sequence ID" value="KAG7502773.1"/>
    <property type="molecule type" value="Genomic_DNA"/>
</dbReference>
<dbReference type="Proteomes" id="UP000693946">
    <property type="component" value="Linkage Group LG2"/>
</dbReference>
<name>A0AAV6RC68_SOLSE</name>
<accession>A0AAV6RC68</accession>